<proteinExistence type="predicted"/>
<protein>
    <submittedName>
        <fullName evidence="2">Uncharacterized protein</fullName>
    </submittedName>
</protein>
<evidence type="ECO:0000313" key="1">
    <source>
        <dbReference type="Proteomes" id="UP000887579"/>
    </source>
</evidence>
<sequence>MEYSNPRRWQEPPRPNANAVFVNAVKNCRSQSHTPCQTIEYPVEIERSSMPREFQTSSDYVSRITVVYSSLEITNISEERDPNFYYLLSYIGYNAALWFAIGHIICNRHGRPRSAKVMPIINGGFVTPAATVTSDPPLIIQRNQQLPPIHEDADNNSLKPPSINTEPDISRPIVILETEQISPK</sequence>
<organism evidence="1 2">
    <name type="scientific">Panagrolaimus sp. ES5</name>
    <dbReference type="NCBI Taxonomy" id="591445"/>
    <lineage>
        <taxon>Eukaryota</taxon>
        <taxon>Metazoa</taxon>
        <taxon>Ecdysozoa</taxon>
        <taxon>Nematoda</taxon>
        <taxon>Chromadorea</taxon>
        <taxon>Rhabditida</taxon>
        <taxon>Tylenchina</taxon>
        <taxon>Panagrolaimomorpha</taxon>
        <taxon>Panagrolaimoidea</taxon>
        <taxon>Panagrolaimidae</taxon>
        <taxon>Panagrolaimus</taxon>
    </lineage>
</organism>
<evidence type="ECO:0000313" key="2">
    <source>
        <dbReference type="WBParaSite" id="ES5_v2.g23150.t1"/>
    </source>
</evidence>
<reference evidence="2" key="1">
    <citation type="submission" date="2022-11" db="UniProtKB">
        <authorList>
            <consortium name="WormBaseParasite"/>
        </authorList>
    </citation>
    <scope>IDENTIFICATION</scope>
</reference>
<accession>A0AC34G009</accession>
<name>A0AC34G009_9BILA</name>
<dbReference type="Proteomes" id="UP000887579">
    <property type="component" value="Unplaced"/>
</dbReference>
<dbReference type="WBParaSite" id="ES5_v2.g23150.t1">
    <property type="protein sequence ID" value="ES5_v2.g23150.t1"/>
    <property type="gene ID" value="ES5_v2.g23150"/>
</dbReference>